<dbReference type="EMBL" id="PGTN01000062">
    <property type="protein sequence ID" value="PJF47193.1"/>
    <property type="molecule type" value="Genomic_DNA"/>
</dbReference>
<evidence type="ECO:0000256" key="10">
    <source>
        <dbReference type="HAMAP-Rule" id="MF_00164"/>
    </source>
</evidence>
<dbReference type="InterPro" id="IPR035490">
    <property type="entry name" value="GlmS/FrlB_SIS"/>
</dbReference>
<feature type="domain" description="SIS" evidence="12">
    <location>
        <begin position="475"/>
        <end position="616"/>
    </location>
</feature>
<dbReference type="InterPro" id="IPR046348">
    <property type="entry name" value="SIS_dom_sf"/>
</dbReference>
<dbReference type="Pfam" id="PF13522">
    <property type="entry name" value="GATase_6"/>
    <property type="match status" value="1"/>
</dbReference>
<evidence type="ECO:0000256" key="1">
    <source>
        <dbReference type="ARBA" id="ARBA00001031"/>
    </source>
</evidence>
<reference evidence="13 14" key="1">
    <citation type="submission" date="2017-11" db="EMBL/GenBank/DDBJ databases">
        <title>Evolution of Phototrophy in the Chloroflexi Phylum Driven by Horizontal Gene Transfer.</title>
        <authorList>
            <person name="Ward L.M."/>
            <person name="Hemp J."/>
            <person name="Shih P.M."/>
            <person name="Mcglynn S.E."/>
            <person name="Fischer W."/>
        </authorList>
    </citation>
    <scope>NUCLEOTIDE SEQUENCE [LARGE SCALE GENOMIC DNA]</scope>
    <source>
        <strain evidence="13">JP3_7</strain>
    </source>
</reference>
<dbReference type="PANTHER" id="PTHR10937">
    <property type="entry name" value="GLUCOSAMINE--FRUCTOSE-6-PHOSPHATE AMINOTRANSFERASE, ISOMERIZING"/>
    <property type="match status" value="1"/>
</dbReference>
<dbReference type="CDD" id="cd00714">
    <property type="entry name" value="GFAT"/>
    <property type="match status" value="1"/>
</dbReference>
<accession>A0A2M8QBK1</accession>
<dbReference type="GO" id="GO:0005975">
    <property type="term" value="P:carbohydrate metabolic process"/>
    <property type="evidence" value="ECO:0007669"/>
    <property type="project" value="UniProtKB-UniRule"/>
</dbReference>
<dbReference type="Gene3D" id="3.40.50.10490">
    <property type="entry name" value="Glucose-6-phosphate isomerase like protein, domain 1"/>
    <property type="match status" value="2"/>
</dbReference>
<feature type="active site" description="Nucleophile; for GATase activity" evidence="10">
    <location>
        <position position="2"/>
    </location>
</feature>
<dbReference type="PROSITE" id="PS51464">
    <property type="entry name" value="SIS"/>
    <property type="match status" value="2"/>
</dbReference>
<comment type="subcellular location">
    <subcellularLocation>
        <location evidence="2 10">Cytoplasm</location>
    </subcellularLocation>
</comment>
<evidence type="ECO:0000256" key="4">
    <source>
        <dbReference type="ARBA" id="ARBA00016090"/>
    </source>
</evidence>
<evidence type="ECO:0000313" key="13">
    <source>
        <dbReference type="EMBL" id="PJF47193.1"/>
    </source>
</evidence>
<dbReference type="InterPro" id="IPR035466">
    <property type="entry name" value="GlmS/AgaS_SIS"/>
</dbReference>
<dbReference type="InterPro" id="IPR005855">
    <property type="entry name" value="GFAT"/>
</dbReference>
<evidence type="ECO:0000256" key="5">
    <source>
        <dbReference type="ARBA" id="ARBA00022490"/>
    </source>
</evidence>
<dbReference type="AlphaFoldDB" id="A0A2M8QBK1"/>
<dbReference type="GO" id="GO:0005829">
    <property type="term" value="C:cytosol"/>
    <property type="evidence" value="ECO:0007669"/>
    <property type="project" value="TreeGrafter"/>
</dbReference>
<protein>
    <recommendedName>
        <fullName evidence="4 10">Glutamine--fructose-6-phosphate aminotransferase [isomerizing]</fullName>
        <ecNumber evidence="3 10">2.6.1.16</ecNumber>
    </recommendedName>
    <alternativeName>
        <fullName evidence="10">D-fructose-6-phosphate amidotransferase</fullName>
    </alternativeName>
    <alternativeName>
        <fullName evidence="10">GFAT</fullName>
    </alternativeName>
    <alternativeName>
        <fullName evidence="10">Glucosamine-6-phosphate synthase</fullName>
    </alternativeName>
    <alternativeName>
        <fullName evidence="10">Hexosephosphate aminotransferase</fullName>
    </alternativeName>
    <alternativeName>
        <fullName evidence="10">L-glutamine--D-fructose-6-phosphate amidotransferase</fullName>
    </alternativeName>
</protein>
<dbReference type="HAMAP" id="MF_00164">
    <property type="entry name" value="GlmS"/>
    <property type="match status" value="1"/>
</dbReference>
<dbReference type="InterPro" id="IPR017932">
    <property type="entry name" value="GATase_2_dom"/>
</dbReference>
<feature type="domain" description="SIS" evidence="12">
    <location>
        <begin position="298"/>
        <end position="439"/>
    </location>
</feature>
<proteinExistence type="inferred from homology"/>
<comment type="catalytic activity">
    <reaction evidence="1 10">
        <text>D-fructose 6-phosphate + L-glutamine = D-glucosamine 6-phosphate + L-glutamate</text>
        <dbReference type="Rhea" id="RHEA:13237"/>
        <dbReference type="ChEBI" id="CHEBI:29985"/>
        <dbReference type="ChEBI" id="CHEBI:58359"/>
        <dbReference type="ChEBI" id="CHEBI:58725"/>
        <dbReference type="ChEBI" id="CHEBI:61527"/>
        <dbReference type="EC" id="2.6.1.16"/>
    </reaction>
</comment>
<keyword evidence="7 10" id="KW-0808">Transferase</keyword>
<keyword evidence="6 10" id="KW-0032">Aminotransferase</keyword>
<evidence type="ECO:0000259" key="12">
    <source>
        <dbReference type="PROSITE" id="PS51464"/>
    </source>
</evidence>
<dbReference type="SUPFAM" id="SSF56235">
    <property type="entry name" value="N-terminal nucleophile aminohydrolases (Ntn hydrolases)"/>
    <property type="match status" value="1"/>
</dbReference>
<dbReference type="NCBIfam" id="TIGR01135">
    <property type="entry name" value="glmS"/>
    <property type="match status" value="1"/>
</dbReference>
<evidence type="ECO:0000256" key="7">
    <source>
        <dbReference type="ARBA" id="ARBA00022679"/>
    </source>
</evidence>
<dbReference type="CDD" id="cd05009">
    <property type="entry name" value="SIS_GlmS_GlmD_2"/>
    <property type="match status" value="1"/>
</dbReference>
<dbReference type="SUPFAM" id="SSF53697">
    <property type="entry name" value="SIS domain"/>
    <property type="match status" value="1"/>
</dbReference>
<evidence type="ECO:0000313" key="14">
    <source>
        <dbReference type="Proteomes" id="UP000230790"/>
    </source>
</evidence>
<dbReference type="GO" id="GO:0006487">
    <property type="term" value="P:protein N-linked glycosylation"/>
    <property type="evidence" value="ECO:0007669"/>
    <property type="project" value="TreeGrafter"/>
</dbReference>
<dbReference type="Pfam" id="PF01380">
    <property type="entry name" value="SIS"/>
    <property type="match status" value="2"/>
</dbReference>
<dbReference type="CDD" id="cd05008">
    <property type="entry name" value="SIS_GlmS_GlmD_1"/>
    <property type="match status" value="1"/>
</dbReference>
<comment type="caution">
    <text evidence="13">The sequence shown here is derived from an EMBL/GenBank/DDBJ whole genome shotgun (WGS) entry which is preliminary data.</text>
</comment>
<evidence type="ECO:0000256" key="3">
    <source>
        <dbReference type="ARBA" id="ARBA00012916"/>
    </source>
</evidence>
<dbReference type="NCBIfam" id="NF001484">
    <property type="entry name" value="PRK00331.1"/>
    <property type="match status" value="1"/>
</dbReference>
<evidence type="ECO:0000256" key="2">
    <source>
        <dbReference type="ARBA" id="ARBA00004496"/>
    </source>
</evidence>
<evidence type="ECO:0000256" key="9">
    <source>
        <dbReference type="ARBA" id="ARBA00022962"/>
    </source>
</evidence>
<dbReference type="FunFam" id="3.40.50.10490:FF:000002">
    <property type="entry name" value="Glutamine--fructose-6-phosphate aminotransferase [isomerizing]"/>
    <property type="match status" value="1"/>
</dbReference>
<dbReference type="GO" id="GO:0006002">
    <property type="term" value="P:fructose 6-phosphate metabolic process"/>
    <property type="evidence" value="ECO:0007669"/>
    <property type="project" value="TreeGrafter"/>
</dbReference>
<feature type="domain" description="Glutamine amidotransferase type-2" evidence="11">
    <location>
        <begin position="2"/>
        <end position="230"/>
    </location>
</feature>
<dbReference type="PROSITE" id="PS51278">
    <property type="entry name" value="GATASE_TYPE_2"/>
    <property type="match status" value="1"/>
</dbReference>
<gene>
    <name evidence="10 13" type="primary">glmS</name>
    <name evidence="13" type="ORF">CUN48_09895</name>
</gene>
<dbReference type="FunFam" id="3.40.50.10490:FF:000001">
    <property type="entry name" value="Glutamine--fructose-6-phosphate aminotransferase [isomerizing]"/>
    <property type="match status" value="1"/>
</dbReference>
<dbReference type="Proteomes" id="UP000230790">
    <property type="component" value="Unassembled WGS sequence"/>
</dbReference>
<feature type="initiator methionine" description="Removed" evidence="10">
    <location>
        <position position="1"/>
    </location>
</feature>
<dbReference type="GO" id="GO:0006047">
    <property type="term" value="P:UDP-N-acetylglucosamine metabolic process"/>
    <property type="evidence" value="ECO:0007669"/>
    <property type="project" value="TreeGrafter"/>
</dbReference>
<feature type="active site" description="For Fru-6P isomerization activity" evidence="10">
    <location>
        <position position="621"/>
    </location>
</feature>
<dbReference type="GO" id="GO:0097367">
    <property type="term" value="F:carbohydrate derivative binding"/>
    <property type="evidence" value="ECO:0007669"/>
    <property type="project" value="InterPro"/>
</dbReference>
<dbReference type="PANTHER" id="PTHR10937:SF0">
    <property type="entry name" value="GLUTAMINE--FRUCTOSE-6-PHOSPHATE TRANSAMINASE (ISOMERIZING)"/>
    <property type="match status" value="1"/>
</dbReference>
<evidence type="ECO:0000256" key="8">
    <source>
        <dbReference type="ARBA" id="ARBA00022737"/>
    </source>
</evidence>
<keyword evidence="8" id="KW-0677">Repeat</keyword>
<keyword evidence="5 10" id="KW-0963">Cytoplasm</keyword>
<dbReference type="InterPro" id="IPR001347">
    <property type="entry name" value="SIS_dom"/>
</dbReference>
<dbReference type="InterPro" id="IPR047084">
    <property type="entry name" value="GFAT_N"/>
</dbReference>
<dbReference type="GO" id="GO:0004360">
    <property type="term" value="F:glutamine-fructose-6-phosphate transaminase (isomerizing) activity"/>
    <property type="evidence" value="ECO:0007669"/>
    <property type="project" value="UniProtKB-UniRule"/>
</dbReference>
<evidence type="ECO:0000256" key="6">
    <source>
        <dbReference type="ARBA" id="ARBA00022576"/>
    </source>
</evidence>
<dbReference type="FunFam" id="3.60.20.10:FF:000006">
    <property type="entry name" value="Glutamine--fructose-6-phosphate aminotransferase [isomerizing]"/>
    <property type="match status" value="1"/>
</dbReference>
<comment type="function">
    <text evidence="10">Catalyzes the first step in hexosamine metabolism, converting fructose-6P into glucosamine-6P using glutamine as a nitrogen source.</text>
</comment>
<dbReference type="InterPro" id="IPR029055">
    <property type="entry name" value="Ntn_hydrolases_N"/>
</dbReference>
<dbReference type="Gene3D" id="3.60.20.10">
    <property type="entry name" value="Glutamine Phosphoribosylpyrophosphate, subunit 1, domain 1"/>
    <property type="match status" value="1"/>
</dbReference>
<keyword evidence="9" id="KW-0315">Glutamine amidotransferase</keyword>
<name>A0A2M8QBK1_9CHLR</name>
<comment type="subunit">
    <text evidence="10">Homodimer.</text>
</comment>
<sequence length="626" mass="67911">MCGIIGYIGPRNAISVILNGLRRLEYRGYDSAGIAILGDNGIRVTRAVGKLSNLESRLQQGGDRPPFATRDAPRAIGIGHTRWATHGGVTEHNAHPHLNDAGTLAVIQNGIVENFIELKSELLAEGVRFRSETDTEVIPHLVDLYMKAGMPFARAAFAAIARLQGSNAVVMMSAQEPDKLIAARLGHAGGIVIGVNPDETFVASDIPGILDYTRNVIFLEDGEWAIAQAGQVRVYRLDGAPVNKQRLTIAWDPVSVEKGEYRHFMQKEIFEQARAVTDTLRGRVNFETGEVALEHLEVGTGHAEGIPARIHTVACGTSKHAGMIGKFFIERIAQVAVEVDYGSEYRYRDPIIEPGIAVLGITQSGETADTLAAMSLGKARGARIWAIVNAIGSQAERMAEGVIHMRAGPEIGVCSTKTFLTSIVDQYLLACALAQRVRRSDADGRPDPYALAKDLALLPGLISQTLKPDPIYEALAHRFHDRRHFLFLGRGINYPIALEGALKLKEISYIHAEGYPAGEMKHGPIALIDETMPVVCVAVQDGVYEKMISQIEQVKARGGIVIAIATEGDDFIRQKADYVINVPAAPALLTPALTAIPMQRLAYEIATHLGCDVDQPRNLAKSVTVE</sequence>
<dbReference type="GO" id="GO:0046349">
    <property type="term" value="P:amino sugar biosynthetic process"/>
    <property type="evidence" value="ECO:0007669"/>
    <property type="project" value="UniProtKB-ARBA"/>
</dbReference>
<organism evidence="13 14">
    <name type="scientific">Candidatus Thermofonsia Clade 3 bacterium</name>
    <dbReference type="NCBI Taxonomy" id="2364212"/>
    <lineage>
        <taxon>Bacteria</taxon>
        <taxon>Bacillati</taxon>
        <taxon>Chloroflexota</taxon>
        <taxon>Candidatus Thermofontia</taxon>
        <taxon>Candidatus Thermofonsia Clade 3</taxon>
    </lineage>
</organism>
<dbReference type="EC" id="2.6.1.16" evidence="3 10"/>
<evidence type="ECO:0000259" key="11">
    <source>
        <dbReference type="PROSITE" id="PS51278"/>
    </source>
</evidence>